<comment type="caution">
    <text evidence="2">The sequence shown here is derived from an EMBL/GenBank/DDBJ whole genome shotgun (WGS) entry which is preliminary data.</text>
</comment>
<keyword evidence="1" id="KW-1133">Transmembrane helix</keyword>
<evidence type="ECO:0000313" key="3">
    <source>
        <dbReference type="Proteomes" id="UP000217944"/>
    </source>
</evidence>
<keyword evidence="1" id="KW-0812">Transmembrane</keyword>
<dbReference type="Gene3D" id="3.20.20.80">
    <property type="entry name" value="Glycosidases"/>
    <property type="match status" value="1"/>
</dbReference>
<evidence type="ECO:0000256" key="1">
    <source>
        <dbReference type="SAM" id="Phobius"/>
    </source>
</evidence>
<sequence>MLKFQKLIHYLTLPFLFITNVYSFYIGVGGFSVCEYHNKTISTYSKKCLFKKRKNISYFLKKELPNVNAISIWITKDWKEYWYPAKTINNFIKKGYTPIFIFYWFGDDISPEFVKKNKNNYLNAIKKFSKFLQKINGEKIIIFNPEFNENNISEYKKFDYLQAKSILDIKEKVKNTKIGICFGDFGIYDRIWDNENWDYDTKNIDYSVRVSDFVAFQEMRAVTKNKKKEILNTPERALAFSIYLYQKYKKPTFLAYLAISSYKNDKIQTQVIKKLNSLLPLFKKSAHLIGINYFNYIDNPLHKGYFNIAEKYWGLKTKDGKEKPAFFEFKKIK</sequence>
<dbReference type="EMBL" id="BDME01000002">
    <property type="protein sequence ID" value="GAX87781.1"/>
    <property type="molecule type" value="Genomic_DNA"/>
</dbReference>
<gene>
    <name evidence="2" type="ORF">LNAT_P1078</name>
</gene>
<dbReference type="SUPFAM" id="SSF51445">
    <property type="entry name" value="(Trans)glycosidases"/>
    <property type="match status" value="1"/>
</dbReference>
<dbReference type="RefSeq" id="WP_096259195.1">
    <property type="nucleotide sequence ID" value="NZ_BDME01000002.1"/>
</dbReference>
<name>A0A292YEX2_9BACT</name>
<dbReference type="Proteomes" id="UP000217944">
    <property type="component" value="Unassembled WGS sequence"/>
</dbReference>
<protein>
    <submittedName>
        <fullName evidence="2">Uncharacterized protein</fullName>
    </submittedName>
</protein>
<keyword evidence="1" id="KW-0472">Membrane</keyword>
<accession>A0A292YEX2</accession>
<evidence type="ECO:0000313" key="2">
    <source>
        <dbReference type="EMBL" id="GAX87781.1"/>
    </source>
</evidence>
<reference evidence="2 3" key="1">
    <citation type="journal article" date="2017" name="Syst. Appl. Microbiol.">
        <title>Lebetimonas natsushimae sp. nov., a novel strictly anaerobic, moderately thermophilic chemoautotroph isolated from a deep-sea hydrothermal vent polychaete nest in the Mid-Okinawa Trough.</title>
        <authorList>
            <person name="Nagata R."/>
            <person name="Takaki Y."/>
            <person name="Tame A."/>
            <person name="Nunoura T."/>
            <person name="Muto H."/>
            <person name="Mino S."/>
            <person name="Sawayama S."/>
            <person name="Takai K."/>
            <person name="Nakagawa S."/>
        </authorList>
    </citation>
    <scope>NUCLEOTIDE SEQUENCE [LARGE SCALE GENOMIC DNA]</scope>
    <source>
        <strain evidence="2 3">HS1857</strain>
    </source>
</reference>
<dbReference type="AlphaFoldDB" id="A0A292YEX2"/>
<keyword evidence="3" id="KW-1185">Reference proteome</keyword>
<dbReference type="OrthoDB" id="5372601at2"/>
<proteinExistence type="predicted"/>
<dbReference type="InterPro" id="IPR017853">
    <property type="entry name" value="GH"/>
</dbReference>
<organism evidence="2 3">
    <name type="scientific">Lebetimonas natsushimae</name>
    <dbReference type="NCBI Taxonomy" id="1936991"/>
    <lineage>
        <taxon>Bacteria</taxon>
        <taxon>Pseudomonadati</taxon>
        <taxon>Campylobacterota</taxon>
        <taxon>Epsilonproteobacteria</taxon>
        <taxon>Nautiliales</taxon>
        <taxon>Nautiliaceae</taxon>
        <taxon>Lebetimonas</taxon>
    </lineage>
</organism>
<feature type="transmembrane region" description="Helical" evidence="1">
    <location>
        <begin position="7"/>
        <end position="28"/>
    </location>
</feature>